<feature type="transmembrane region" description="Helical" evidence="8">
    <location>
        <begin position="216"/>
        <end position="234"/>
    </location>
</feature>
<name>A0A934N8J8_9BACT</name>
<dbReference type="InterPro" id="IPR001958">
    <property type="entry name" value="Tet-R_TetA/multi-R_MdtG-like"/>
</dbReference>
<accession>A0A934N8J8</accession>
<feature type="transmembrane region" description="Helical" evidence="8">
    <location>
        <begin position="285"/>
        <end position="303"/>
    </location>
</feature>
<evidence type="ECO:0000256" key="4">
    <source>
        <dbReference type="ARBA" id="ARBA00022475"/>
    </source>
</evidence>
<gene>
    <name evidence="10" type="ORF">JF922_06295</name>
</gene>
<evidence type="ECO:0000256" key="8">
    <source>
        <dbReference type="SAM" id="Phobius"/>
    </source>
</evidence>
<dbReference type="SUPFAM" id="SSF103473">
    <property type="entry name" value="MFS general substrate transporter"/>
    <property type="match status" value="1"/>
</dbReference>
<evidence type="ECO:0000256" key="5">
    <source>
        <dbReference type="ARBA" id="ARBA00022692"/>
    </source>
</evidence>
<reference evidence="10" key="1">
    <citation type="submission" date="2020-10" db="EMBL/GenBank/DDBJ databases">
        <title>Ca. Dormibacterota MAGs.</title>
        <authorList>
            <person name="Montgomery K."/>
        </authorList>
    </citation>
    <scope>NUCLEOTIDE SEQUENCE [LARGE SCALE GENOMIC DNA]</scope>
    <source>
        <strain evidence="10">SC8812_S17_10</strain>
    </source>
</reference>
<dbReference type="PANTHER" id="PTHR23517:SF3">
    <property type="entry name" value="INTEGRAL MEMBRANE TRANSPORT PROTEIN"/>
    <property type="match status" value="1"/>
</dbReference>
<keyword evidence="4" id="KW-1003">Cell membrane</keyword>
<dbReference type="GO" id="GO:0005886">
    <property type="term" value="C:plasma membrane"/>
    <property type="evidence" value="ECO:0007669"/>
    <property type="project" value="UniProtKB-SubCell"/>
</dbReference>
<dbReference type="Proteomes" id="UP000612893">
    <property type="component" value="Unassembled WGS sequence"/>
</dbReference>
<dbReference type="InterPro" id="IPR036259">
    <property type="entry name" value="MFS_trans_sf"/>
</dbReference>
<dbReference type="Pfam" id="PF07690">
    <property type="entry name" value="MFS_1"/>
    <property type="match status" value="1"/>
</dbReference>
<evidence type="ECO:0000256" key="3">
    <source>
        <dbReference type="ARBA" id="ARBA00022448"/>
    </source>
</evidence>
<dbReference type="PRINTS" id="PR01035">
    <property type="entry name" value="TCRTETA"/>
</dbReference>
<organism evidence="10 11">
    <name type="scientific">Candidatus Nephthysia bennettiae</name>
    <dbReference type="NCBI Taxonomy" id="3127016"/>
    <lineage>
        <taxon>Bacteria</taxon>
        <taxon>Bacillati</taxon>
        <taxon>Candidatus Dormiibacterota</taxon>
        <taxon>Candidatus Dormibacteria</taxon>
        <taxon>Candidatus Dormibacterales</taxon>
        <taxon>Candidatus Dormibacteraceae</taxon>
        <taxon>Candidatus Nephthysia</taxon>
    </lineage>
</organism>
<evidence type="ECO:0000256" key="1">
    <source>
        <dbReference type="ARBA" id="ARBA00004651"/>
    </source>
</evidence>
<dbReference type="Gene3D" id="1.20.1250.20">
    <property type="entry name" value="MFS general substrate transporter like domains"/>
    <property type="match status" value="2"/>
</dbReference>
<evidence type="ECO:0000256" key="2">
    <source>
        <dbReference type="ARBA" id="ARBA00007520"/>
    </source>
</evidence>
<feature type="transmembrane region" description="Helical" evidence="8">
    <location>
        <begin position="309"/>
        <end position="327"/>
    </location>
</feature>
<evidence type="ECO:0000256" key="7">
    <source>
        <dbReference type="ARBA" id="ARBA00023136"/>
    </source>
</evidence>
<keyword evidence="3" id="KW-0813">Transport</keyword>
<dbReference type="PROSITE" id="PS50850">
    <property type="entry name" value="MFS"/>
    <property type="match status" value="1"/>
</dbReference>
<proteinExistence type="inferred from homology"/>
<feature type="transmembrane region" description="Helical" evidence="8">
    <location>
        <begin position="23"/>
        <end position="45"/>
    </location>
</feature>
<feature type="transmembrane region" description="Helical" evidence="8">
    <location>
        <begin position="153"/>
        <end position="170"/>
    </location>
</feature>
<keyword evidence="7 8" id="KW-0472">Membrane</keyword>
<comment type="caution">
    <text evidence="10">The sequence shown here is derived from an EMBL/GenBank/DDBJ whole genome shotgun (WGS) entry which is preliminary data.</text>
</comment>
<feature type="transmembrane region" description="Helical" evidence="8">
    <location>
        <begin position="118"/>
        <end position="141"/>
    </location>
</feature>
<comment type="similarity">
    <text evidence="2">Belongs to the major facilitator superfamily. TCR/Tet family.</text>
</comment>
<feature type="transmembrane region" description="Helical" evidence="8">
    <location>
        <begin position="57"/>
        <end position="77"/>
    </location>
</feature>
<dbReference type="PROSITE" id="PS00216">
    <property type="entry name" value="SUGAR_TRANSPORT_1"/>
    <property type="match status" value="1"/>
</dbReference>
<dbReference type="InterPro" id="IPR020846">
    <property type="entry name" value="MFS_dom"/>
</dbReference>
<keyword evidence="6 8" id="KW-1133">Transmembrane helix</keyword>
<feature type="domain" description="Major facilitator superfamily (MFS) profile" evidence="9">
    <location>
        <begin position="23"/>
        <end position="396"/>
    </location>
</feature>
<evidence type="ECO:0000259" key="9">
    <source>
        <dbReference type="PROSITE" id="PS50850"/>
    </source>
</evidence>
<dbReference type="InterPro" id="IPR005829">
    <property type="entry name" value="Sugar_transporter_CS"/>
</dbReference>
<feature type="transmembrane region" description="Helical" evidence="8">
    <location>
        <begin position="176"/>
        <end position="195"/>
    </location>
</feature>
<dbReference type="PANTHER" id="PTHR23517">
    <property type="entry name" value="RESISTANCE PROTEIN MDTM, PUTATIVE-RELATED-RELATED"/>
    <property type="match status" value="1"/>
</dbReference>
<feature type="transmembrane region" description="Helical" evidence="8">
    <location>
        <begin position="372"/>
        <end position="391"/>
    </location>
</feature>
<comment type="subcellular location">
    <subcellularLocation>
        <location evidence="1">Cell membrane</location>
        <topology evidence="1">Multi-pass membrane protein</topology>
    </subcellularLocation>
</comment>
<feature type="transmembrane region" description="Helical" evidence="8">
    <location>
        <begin position="347"/>
        <end position="366"/>
    </location>
</feature>
<feature type="transmembrane region" description="Helical" evidence="8">
    <location>
        <begin position="89"/>
        <end position="106"/>
    </location>
</feature>
<dbReference type="CDD" id="cd17325">
    <property type="entry name" value="MFS_MdtG_SLC18_like"/>
    <property type="match status" value="1"/>
</dbReference>
<evidence type="ECO:0000256" key="6">
    <source>
        <dbReference type="ARBA" id="ARBA00022989"/>
    </source>
</evidence>
<dbReference type="InterPro" id="IPR050171">
    <property type="entry name" value="MFS_Transporters"/>
</dbReference>
<dbReference type="RefSeq" id="WP_338200097.1">
    <property type="nucleotide sequence ID" value="NZ_JAEKNR010000072.1"/>
</dbReference>
<dbReference type="InterPro" id="IPR011701">
    <property type="entry name" value="MFS"/>
</dbReference>
<dbReference type="AlphaFoldDB" id="A0A934N8J8"/>
<sequence length="408" mass="41992">MAQEAPRVDRTGQPGGSRRERTAVWTLLGANALTGLGIGFFLPILPLFVASRGATSLLVGLVFAAGVVGRALVQYPAGWLSDRVGRRPVLVFGLLAYALLFPLYLLPVPPAALIAVRFVHALAGGSVSIAATALIADLTAVEGRGKAFGRLRASDMAGILLGPPVAGLVASVRLDAVFLGGAVVSLLALLLMLRLPSAQAPRTVEQQERPVSSWRLVRLLLPVAVLGAPIFWTFGTYDTVWSLYLTSRGASPFLVGLSFATYAAPVILLGGLAGGLADRLGAFRAATLALLTYGLLAGTYGFISSVPLLILVGLLEGALTAAGNPALMAEVSRRAPPGAQGRTQGAYSLMLLAGEVAGAVAGGALYLRGPAYAFLGATTVCLAGAACGLALRWRERAASSRAPVEPGY</sequence>
<evidence type="ECO:0000313" key="11">
    <source>
        <dbReference type="Proteomes" id="UP000612893"/>
    </source>
</evidence>
<evidence type="ECO:0000313" key="10">
    <source>
        <dbReference type="EMBL" id="MBJ7597679.1"/>
    </source>
</evidence>
<dbReference type="EMBL" id="JAEKNR010000072">
    <property type="protein sequence ID" value="MBJ7597679.1"/>
    <property type="molecule type" value="Genomic_DNA"/>
</dbReference>
<keyword evidence="11" id="KW-1185">Reference proteome</keyword>
<protein>
    <submittedName>
        <fullName evidence="10">MFS transporter</fullName>
    </submittedName>
</protein>
<keyword evidence="5 8" id="KW-0812">Transmembrane</keyword>
<feature type="transmembrane region" description="Helical" evidence="8">
    <location>
        <begin position="254"/>
        <end position="273"/>
    </location>
</feature>